<name>A0A0N0P6K9_LEPSE</name>
<dbReference type="CDD" id="cd01913">
    <property type="entry name" value="protease_HslV"/>
    <property type="match status" value="1"/>
</dbReference>
<evidence type="ECO:0000256" key="1">
    <source>
        <dbReference type="ARBA" id="ARBA00006053"/>
    </source>
</evidence>
<dbReference type="FunFam" id="3.60.20.10:FF:000002">
    <property type="entry name" value="ATP-dependent protease subunit HslV"/>
    <property type="match status" value="1"/>
</dbReference>
<comment type="caution">
    <text evidence="9">The sequence shown here is derived from an EMBL/GenBank/DDBJ whole genome shotgun (WGS) entry which is preliminary data.</text>
</comment>
<reference evidence="9 10" key="1">
    <citation type="journal article" date="2015" name="PLoS Pathog.">
        <title>Leptomonas seymouri: Adaptations to the Dixenous Life Cycle Analyzed by Genome Sequencing, Transcriptome Profiling and Co-infection with Leishmania donovani.</title>
        <authorList>
            <person name="Kraeva N."/>
            <person name="Butenko A."/>
            <person name="Hlavacova J."/>
            <person name="Kostygov A."/>
            <person name="Myskova J."/>
            <person name="Grybchuk D."/>
            <person name="Lestinova T."/>
            <person name="Votypka J."/>
            <person name="Volf P."/>
            <person name="Opperdoes F."/>
            <person name="Flegontov P."/>
            <person name="Lukes J."/>
            <person name="Yurchenko V."/>
        </authorList>
    </citation>
    <scope>NUCLEOTIDE SEQUENCE [LARGE SCALE GENOMIC DNA]</scope>
    <source>
        <strain evidence="9 10">ATCC 30220</strain>
    </source>
</reference>
<evidence type="ECO:0000256" key="8">
    <source>
        <dbReference type="SAM" id="MobiDB-lite"/>
    </source>
</evidence>
<dbReference type="AlphaFoldDB" id="A0A0N0P6K9"/>
<protein>
    <recommendedName>
        <fullName evidence="7">ATP-dependent protease subunit HslV</fullName>
        <ecNumber evidence="6">3.4.25.2</ecNumber>
    </recommendedName>
</protein>
<dbReference type="NCBIfam" id="TIGR03692">
    <property type="entry name" value="ATP_dep_HslV"/>
    <property type="match status" value="1"/>
</dbReference>
<keyword evidence="3" id="KW-0888">Threonine protease</keyword>
<evidence type="ECO:0000256" key="3">
    <source>
        <dbReference type="ARBA" id="ARBA00022698"/>
    </source>
</evidence>
<dbReference type="NCBIfam" id="NF003964">
    <property type="entry name" value="PRK05456.1"/>
    <property type="match status" value="1"/>
</dbReference>
<keyword evidence="4" id="KW-0378">Hydrolase</keyword>
<accession>A0A0N0P6K9</accession>
<dbReference type="VEuPathDB" id="TriTrypDB:Lsey_0094_0120"/>
<comment type="catalytic activity">
    <reaction evidence="5">
        <text>ATP-dependent cleavage of peptide bonds with broad specificity.</text>
        <dbReference type="EC" id="3.4.25.2"/>
    </reaction>
</comment>
<dbReference type="GO" id="GO:0005839">
    <property type="term" value="C:proteasome core complex"/>
    <property type="evidence" value="ECO:0007669"/>
    <property type="project" value="InterPro"/>
</dbReference>
<gene>
    <name evidence="9" type="ORF">ABL78_3624</name>
</gene>
<evidence type="ECO:0000256" key="5">
    <source>
        <dbReference type="ARBA" id="ARBA00052385"/>
    </source>
</evidence>
<comment type="similarity">
    <text evidence="1">Belongs to the peptidase T1B family. HslV subfamily.</text>
</comment>
<evidence type="ECO:0000313" key="9">
    <source>
        <dbReference type="EMBL" id="KPI87287.1"/>
    </source>
</evidence>
<dbReference type="GO" id="GO:0009376">
    <property type="term" value="C:HslUV protease complex"/>
    <property type="evidence" value="ECO:0007669"/>
    <property type="project" value="InterPro"/>
</dbReference>
<evidence type="ECO:0000313" key="10">
    <source>
        <dbReference type="Proteomes" id="UP000038009"/>
    </source>
</evidence>
<evidence type="ECO:0000256" key="2">
    <source>
        <dbReference type="ARBA" id="ARBA00022670"/>
    </source>
</evidence>
<dbReference type="GO" id="GO:0051603">
    <property type="term" value="P:proteolysis involved in protein catabolic process"/>
    <property type="evidence" value="ECO:0007669"/>
    <property type="project" value="InterPro"/>
</dbReference>
<dbReference type="InterPro" id="IPR029055">
    <property type="entry name" value="Ntn_hydrolases_N"/>
</dbReference>
<dbReference type="Pfam" id="PF00227">
    <property type="entry name" value="Proteasome"/>
    <property type="match status" value="1"/>
</dbReference>
<keyword evidence="10" id="KW-1185">Reference proteome</keyword>
<dbReference type="PANTHER" id="PTHR32194:SF7">
    <property type="entry name" value="ATP-DEPENDENT PROTEASE SUBUNIT HSLV"/>
    <property type="match status" value="1"/>
</dbReference>
<dbReference type="SUPFAM" id="SSF56235">
    <property type="entry name" value="N-terminal nucleophile aminohydrolases (Ntn hydrolases)"/>
    <property type="match status" value="1"/>
</dbReference>
<feature type="region of interest" description="Disordered" evidence="8">
    <location>
        <begin position="200"/>
        <end position="220"/>
    </location>
</feature>
<dbReference type="OrthoDB" id="276825at2759"/>
<dbReference type="EMBL" id="LJSK01000094">
    <property type="protein sequence ID" value="KPI87287.1"/>
    <property type="molecule type" value="Genomic_DNA"/>
</dbReference>
<dbReference type="PROSITE" id="PS51476">
    <property type="entry name" value="PROTEASOME_BETA_2"/>
    <property type="match status" value="1"/>
</dbReference>
<keyword evidence="2" id="KW-0645">Protease</keyword>
<evidence type="ECO:0000256" key="7">
    <source>
        <dbReference type="ARBA" id="ARBA00074399"/>
    </source>
</evidence>
<dbReference type="EC" id="3.4.25.2" evidence="6"/>
<dbReference type="GO" id="GO:0004298">
    <property type="term" value="F:threonine-type endopeptidase activity"/>
    <property type="evidence" value="ECO:0007669"/>
    <property type="project" value="UniProtKB-KW"/>
</dbReference>
<organism evidence="9 10">
    <name type="scientific">Leptomonas seymouri</name>
    <dbReference type="NCBI Taxonomy" id="5684"/>
    <lineage>
        <taxon>Eukaryota</taxon>
        <taxon>Discoba</taxon>
        <taxon>Euglenozoa</taxon>
        <taxon>Kinetoplastea</taxon>
        <taxon>Metakinetoplastina</taxon>
        <taxon>Trypanosomatida</taxon>
        <taxon>Trypanosomatidae</taxon>
        <taxon>Leishmaniinae</taxon>
        <taxon>Leptomonas</taxon>
    </lineage>
</organism>
<proteinExistence type="inferred from homology"/>
<dbReference type="InterPro" id="IPR023333">
    <property type="entry name" value="Proteasome_suB-type"/>
</dbReference>
<dbReference type="InterPro" id="IPR022281">
    <property type="entry name" value="ATP-dep_Prtase_HsIV_su"/>
</dbReference>
<dbReference type="Gene3D" id="3.60.20.10">
    <property type="entry name" value="Glutamine Phosphoribosylpyrophosphate, subunit 1, domain 1"/>
    <property type="match status" value="1"/>
</dbReference>
<dbReference type="OMA" id="WRTDKML"/>
<dbReference type="PANTHER" id="PTHR32194">
    <property type="entry name" value="METALLOPROTEASE TLDD"/>
    <property type="match status" value="1"/>
</dbReference>
<evidence type="ECO:0000256" key="6">
    <source>
        <dbReference type="ARBA" id="ARBA00066335"/>
    </source>
</evidence>
<dbReference type="InterPro" id="IPR001353">
    <property type="entry name" value="Proteasome_sua/b"/>
</dbReference>
<evidence type="ECO:0000256" key="4">
    <source>
        <dbReference type="ARBA" id="ARBA00022801"/>
    </source>
</evidence>
<dbReference type="Proteomes" id="UP000038009">
    <property type="component" value="Unassembled WGS sequence"/>
</dbReference>
<sequence length="220" mass="24237">MFRRLANRSTSFVTGAAVQSRHTTILSVRKGNKVILIGDRQVTLGERIVAKSSACKLRKLNENVVIGFAGSTADAFALMEKLENKLKDFPEQLSRAAVELAKDWRTDRALRRLEASLIVCNKEETLEIDGQGNVITPEEDGIIAIGSGGTYAKAAARALIDVEGYDAERIARKAMKIATDIDVFSNSNWDVEILTRDEDAVKKEEEAKASSEPKPDEKKE</sequence>